<gene>
    <name evidence="2" type="ORF">ACFP3V_00670</name>
</gene>
<feature type="transmembrane region" description="Helical" evidence="1">
    <location>
        <begin position="20"/>
        <end position="44"/>
    </location>
</feature>
<dbReference type="EMBL" id="JBHSQJ010000002">
    <property type="protein sequence ID" value="MFC5905738.1"/>
    <property type="molecule type" value="Genomic_DNA"/>
</dbReference>
<keyword evidence="1" id="KW-0472">Membrane</keyword>
<dbReference type="InterPro" id="IPR006311">
    <property type="entry name" value="TAT_signal"/>
</dbReference>
<organism evidence="2 3">
    <name type="scientific">Streptacidiphilus monticola</name>
    <dbReference type="NCBI Taxonomy" id="2161674"/>
    <lineage>
        <taxon>Bacteria</taxon>
        <taxon>Bacillati</taxon>
        <taxon>Actinomycetota</taxon>
        <taxon>Actinomycetes</taxon>
        <taxon>Kitasatosporales</taxon>
        <taxon>Streptomycetaceae</taxon>
        <taxon>Streptacidiphilus</taxon>
    </lineage>
</organism>
<comment type="caution">
    <text evidence="2">The sequence shown here is derived from an EMBL/GenBank/DDBJ whole genome shotgun (WGS) entry which is preliminary data.</text>
</comment>
<evidence type="ECO:0000313" key="2">
    <source>
        <dbReference type="EMBL" id="MFC5905738.1"/>
    </source>
</evidence>
<keyword evidence="1" id="KW-0812">Transmembrane</keyword>
<dbReference type="PROSITE" id="PS51318">
    <property type="entry name" value="TAT"/>
    <property type="match status" value="1"/>
</dbReference>
<sequence length="85" mass="8881">MANSAIPFSEFHPSRRALTLGAALTGAGTLLTAVGATVVVVALATAGRSWLNSWDTPPSELAARQFRRAQMAAQAGRSAWLSDLN</sequence>
<evidence type="ECO:0000313" key="3">
    <source>
        <dbReference type="Proteomes" id="UP001596174"/>
    </source>
</evidence>
<dbReference type="Proteomes" id="UP001596174">
    <property type="component" value="Unassembled WGS sequence"/>
</dbReference>
<proteinExistence type="predicted"/>
<keyword evidence="1" id="KW-1133">Transmembrane helix</keyword>
<keyword evidence="3" id="KW-1185">Reference proteome</keyword>
<name>A0ABW1FUY4_9ACTN</name>
<reference evidence="3" key="1">
    <citation type="journal article" date="2019" name="Int. J. Syst. Evol. Microbiol.">
        <title>The Global Catalogue of Microorganisms (GCM) 10K type strain sequencing project: providing services to taxonomists for standard genome sequencing and annotation.</title>
        <authorList>
            <consortium name="The Broad Institute Genomics Platform"/>
            <consortium name="The Broad Institute Genome Sequencing Center for Infectious Disease"/>
            <person name="Wu L."/>
            <person name="Ma J."/>
        </authorList>
    </citation>
    <scope>NUCLEOTIDE SEQUENCE [LARGE SCALE GENOMIC DNA]</scope>
    <source>
        <strain evidence="3">JCM 4816</strain>
    </source>
</reference>
<accession>A0ABW1FUY4</accession>
<protein>
    <submittedName>
        <fullName evidence="2">Uncharacterized protein</fullName>
    </submittedName>
</protein>
<evidence type="ECO:0000256" key="1">
    <source>
        <dbReference type="SAM" id="Phobius"/>
    </source>
</evidence>
<dbReference type="RefSeq" id="WP_380578474.1">
    <property type="nucleotide sequence ID" value="NZ_JBHSQJ010000002.1"/>
</dbReference>